<keyword evidence="1" id="KW-0472">Membrane</keyword>
<protein>
    <recommendedName>
        <fullName evidence="4">Amino acid transport protein</fullName>
    </recommendedName>
</protein>
<dbReference type="Proteomes" id="UP000316921">
    <property type="component" value="Chromosome"/>
</dbReference>
<dbReference type="AlphaFoldDB" id="A0A518BMD1"/>
<keyword evidence="1" id="KW-1133">Transmembrane helix</keyword>
<proteinExistence type="predicted"/>
<reference evidence="2 3" key="1">
    <citation type="submission" date="2019-02" db="EMBL/GenBank/DDBJ databases">
        <title>Deep-cultivation of Planctomycetes and their phenomic and genomic characterization uncovers novel biology.</title>
        <authorList>
            <person name="Wiegand S."/>
            <person name="Jogler M."/>
            <person name="Boedeker C."/>
            <person name="Pinto D."/>
            <person name="Vollmers J."/>
            <person name="Rivas-Marin E."/>
            <person name="Kohn T."/>
            <person name="Peeters S.H."/>
            <person name="Heuer A."/>
            <person name="Rast P."/>
            <person name="Oberbeckmann S."/>
            <person name="Bunk B."/>
            <person name="Jeske O."/>
            <person name="Meyerdierks A."/>
            <person name="Storesund J.E."/>
            <person name="Kallscheuer N."/>
            <person name="Luecker S."/>
            <person name="Lage O.M."/>
            <person name="Pohl T."/>
            <person name="Merkel B.J."/>
            <person name="Hornburger P."/>
            <person name="Mueller R.-W."/>
            <person name="Bruemmer F."/>
            <person name="Labrenz M."/>
            <person name="Spormann A.M."/>
            <person name="Op den Camp H."/>
            <person name="Overmann J."/>
            <person name="Amann R."/>
            <person name="Jetten M.S.M."/>
            <person name="Mascher T."/>
            <person name="Medema M.H."/>
            <person name="Devos D.P."/>
            <person name="Kaster A.-K."/>
            <person name="Ovreas L."/>
            <person name="Rohde M."/>
            <person name="Galperin M.Y."/>
            <person name="Jogler C."/>
        </authorList>
    </citation>
    <scope>NUCLEOTIDE SEQUENCE [LARGE SCALE GENOMIC DNA]</scope>
    <source>
        <strain evidence="2 3">Pla133</strain>
    </source>
</reference>
<sequence length="72" mass="7392">MDLSAADLIANLVISSVGFGLFIFGKKQGRVAHFTVGVALMGLPYVVPAAAAMWAIAAALSLGLFLLGRMGI</sequence>
<keyword evidence="3" id="KW-1185">Reference proteome</keyword>
<evidence type="ECO:0000313" key="2">
    <source>
        <dbReference type="EMBL" id="QDU68141.1"/>
    </source>
</evidence>
<keyword evidence="1" id="KW-0812">Transmembrane</keyword>
<feature type="transmembrane region" description="Helical" evidence="1">
    <location>
        <begin position="7"/>
        <end position="25"/>
    </location>
</feature>
<dbReference type="RefSeq" id="WP_145066907.1">
    <property type="nucleotide sequence ID" value="NZ_CP036287.1"/>
</dbReference>
<evidence type="ECO:0000256" key="1">
    <source>
        <dbReference type="SAM" id="Phobius"/>
    </source>
</evidence>
<name>A0A518BMD1_9BACT</name>
<feature type="transmembrane region" description="Helical" evidence="1">
    <location>
        <begin position="45"/>
        <end position="67"/>
    </location>
</feature>
<gene>
    <name evidence="2" type="ORF">Pla133_32350</name>
</gene>
<dbReference type="EMBL" id="CP036287">
    <property type="protein sequence ID" value="QDU68141.1"/>
    <property type="molecule type" value="Genomic_DNA"/>
</dbReference>
<accession>A0A518BMD1</accession>
<organism evidence="2 3">
    <name type="scientific">Engelhardtia mirabilis</name>
    <dbReference type="NCBI Taxonomy" id="2528011"/>
    <lineage>
        <taxon>Bacteria</taxon>
        <taxon>Pseudomonadati</taxon>
        <taxon>Planctomycetota</taxon>
        <taxon>Planctomycetia</taxon>
        <taxon>Planctomycetia incertae sedis</taxon>
        <taxon>Engelhardtia</taxon>
    </lineage>
</organism>
<dbReference type="KEGG" id="pbap:Pla133_32350"/>
<evidence type="ECO:0000313" key="3">
    <source>
        <dbReference type="Proteomes" id="UP000316921"/>
    </source>
</evidence>
<evidence type="ECO:0008006" key="4">
    <source>
        <dbReference type="Google" id="ProtNLM"/>
    </source>
</evidence>